<dbReference type="GO" id="GO:0035251">
    <property type="term" value="F:UDP-glucosyltransferase activity"/>
    <property type="evidence" value="ECO:0007669"/>
    <property type="project" value="TreeGrafter"/>
</dbReference>
<organism evidence="3 4">
    <name type="scientific">Colocasia esculenta</name>
    <name type="common">Wild taro</name>
    <name type="synonym">Arum esculentum</name>
    <dbReference type="NCBI Taxonomy" id="4460"/>
    <lineage>
        <taxon>Eukaryota</taxon>
        <taxon>Viridiplantae</taxon>
        <taxon>Streptophyta</taxon>
        <taxon>Embryophyta</taxon>
        <taxon>Tracheophyta</taxon>
        <taxon>Spermatophyta</taxon>
        <taxon>Magnoliopsida</taxon>
        <taxon>Liliopsida</taxon>
        <taxon>Araceae</taxon>
        <taxon>Aroideae</taxon>
        <taxon>Colocasieae</taxon>
        <taxon>Colocasia</taxon>
    </lineage>
</organism>
<dbReference type="OrthoDB" id="684629at2759"/>
<dbReference type="FunFam" id="3.40.50.2000:FF:000056">
    <property type="entry name" value="Glycosyltransferase"/>
    <property type="match status" value="1"/>
</dbReference>
<keyword evidence="2" id="KW-0808">Transferase</keyword>
<name>A0A843WR31_COLES</name>
<dbReference type="FunFam" id="3.40.50.2000:FF:000064">
    <property type="entry name" value="Glycosyltransferase"/>
    <property type="match status" value="1"/>
</dbReference>
<evidence type="ECO:0000256" key="2">
    <source>
        <dbReference type="ARBA" id="ARBA00022679"/>
    </source>
</evidence>
<comment type="similarity">
    <text evidence="1">Belongs to the UDP-glycosyltransferase family.</text>
</comment>
<evidence type="ECO:0000313" key="4">
    <source>
        <dbReference type="Proteomes" id="UP000652761"/>
    </source>
</evidence>
<accession>A0A843WR31</accession>
<evidence type="ECO:0000256" key="1">
    <source>
        <dbReference type="ARBA" id="ARBA00009995"/>
    </source>
</evidence>
<dbReference type="PANTHER" id="PTHR48047">
    <property type="entry name" value="GLYCOSYLTRANSFERASE"/>
    <property type="match status" value="1"/>
</dbReference>
<dbReference type="AlphaFoldDB" id="A0A843WR31"/>
<evidence type="ECO:0000313" key="3">
    <source>
        <dbReference type="EMBL" id="MQM05090.1"/>
    </source>
</evidence>
<reference evidence="3" key="1">
    <citation type="submission" date="2017-07" db="EMBL/GenBank/DDBJ databases">
        <title>Taro Niue Genome Assembly and Annotation.</title>
        <authorList>
            <person name="Atibalentja N."/>
            <person name="Keating K."/>
            <person name="Fields C.J."/>
        </authorList>
    </citation>
    <scope>NUCLEOTIDE SEQUENCE</scope>
    <source>
        <strain evidence="3">Niue_2</strain>
        <tissue evidence="3">Leaf</tissue>
    </source>
</reference>
<proteinExistence type="inferred from homology"/>
<dbReference type="PANTHER" id="PTHR48047:SF19">
    <property type="entry name" value="GLYCOSYLTRANSFERASE"/>
    <property type="match status" value="1"/>
</dbReference>
<gene>
    <name evidence="3" type="ORF">Taro_037899</name>
</gene>
<protein>
    <submittedName>
        <fullName evidence="3">Uncharacterized protein</fullName>
    </submittedName>
</protein>
<dbReference type="Gene3D" id="3.40.50.2000">
    <property type="entry name" value="Glycogen Phosphorylase B"/>
    <property type="match status" value="4"/>
</dbReference>
<dbReference type="Proteomes" id="UP000652761">
    <property type="component" value="Unassembled WGS sequence"/>
</dbReference>
<dbReference type="InterPro" id="IPR002213">
    <property type="entry name" value="UDP_glucos_trans"/>
</dbReference>
<dbReference type="SUPFAM" id="SSF53756">
    <property type="entry name" value="UDP-Glycosyltransferase/glycogen phosphorylase"/>
    <property type="match status" value="2"/>
</dbReference>
<dbReference type="EMBL" id="NMUH01003345">
    <property type="protein sequence ID" value="MQM05090.1"/>
    <property type="molecule type" value="Genomic_DNA"/>
</dbReference>
<sequence length="951" mass="104937">MQPSRLPAPPPPPVKAMEMGTATERAAPLRVFFIPFFSHSHALPMAELAYQFAARGADSTMLVTPADGASIRSTVERAARAGLPMRLLHFPFPSVEVGLPAEGANDATVHASEIHKLLAAAAVRDTHARILGEHRPDAVVADFCFRWANEVAEDLGIPRVFFDIAGAFPNAVIGSLLEHRPHDGVADGDDTPFLVPGLPDRVEMVASELPSYVRARKPVTELVWKSRRECFGVVMNTFYELEPTYCDLTRRTACQRAWFCGPLTLWPRAEEEQDAAAAKGHPCIAWLDEQATGSVVYVGFGSFLNFSKEQHQEMARGLEASGRPFLWVLKESNFAWLPEGFEERARLLGRCLVVKGWVPQTAILSHPAVGAFLTHLGWNSLNEGLRAGLPMITWPLAFEQFFTERLVVDIVRIGLRTWEGFRRNLMRVAEAGAAERALVKGEDIARVVSRFAAPGSADEEVEAMRRRAGEYGNKLRAAVFFIPFFIPTHTIPVTELACQFAARGVEATMVLTPANAALLRGGLPVRTLLYPFPSVEVGLPEGVEDAAPLLTGEVTSIYRVTAAVRGAHERILREHRPDAVVADFPFCWMNDITEDLHIPRVFYHVCGAFPSILIARISEHRPHAQLPDGDNGPFLVPNLPDRVEMVKSELPRILRVSDSATAEHSGKMVKSQRESFGVILNTIYELEPAYVELFGRTQCRQVWCCGPCTLWPTDDQEQAAAEKSHPCMAWLDKQAATSVVYAAFGSSFHFSKEQHREMARGLEASGRPFLWAVKESVYAAAACDGWLAEEFEDNVRGRGLVVRDRVPQKAILNHPAVGAFVSQLGWNSLTEGLHAGLPIITWPLAFEQFFTDRLVVDVLRVGVRMWEGFRRSLPATDQDCEATLVKGEAIARVVSRFAAPGSADEEVEAMRKKAGEYGAMIRAAVREGGSSYKDLERVIDALKATRTVGGK</sequence>
<dbReference type="Pfam" id="PF00201">
    <property type="entry name" value="UDPGT"/>
    <property type="match status" value="2"/>
</dbReference>
<keyword evidence="4" id="KW-1185">Reference proteome</keyword>
<dbReference type="CDD" id="cd03784">
    <property type="entry name" value="GT1_Gtf-like"/>
    <property type="match status" value="2"/>
</dbReference>
<comment type="caution">
    <text evidence="3">The sequence shown here is derived from an EMBL/GenBank/DDBJ whole genome shotgun (WGS) entry which is preliminary data.</text>
</comment>